<evidence type="ECO:0000313" key="3">
    <source>
        <dbReference type="Proteomes" id="UP000187408"/>
    </source>
</evidence>
<dbReference type="InterPro" id="IPR006683">
    <property type="entry name" value="Thioestr_dom"/>
</dbReference>
<sequence length="136" mass="15786">MNDKTELPRRDSFCFVCGKDNPKGMHLKFEKYPDRVESTFSLDKIYQGYDNIIHGGIISLILDEAMAYLQTKEERFLTGKITVKFHNPLMAGEKVRVKAWIKKDRKRIKETVAIMEKADGTKVAEAEAIMFVRREK</sequence>
<dbReference type="STRING" id="1914305.BLW93_04355"/>
<dbReference type="PANTHER" id="PTHR47260:SF1">
    <property type="entry name" value="UPF0644 PROTEIN PB2B4.06"/>
    <property type="match status" value="1"/>
</dbReference>
<name>A0A1R1MLF2_9BACT</name>
<comment type="caution">
    <text evidence="2">The sequence shown here is derived from an EMBL/GenBank/DDBJ whole genome shotgun (WGS) entry which is preliminary data.</text>
</comment>
<gene>
    <name evidence="2" type="ORF">BLW93_04355</name>
</gene>
<dbReference type="GO" id="GO:0016790">
    <property type="term" value="F:thiolester hydrolase activity"/>
    <property type="evidence" value="ECO:0007669"/>
    <property type="project" value="UniProtKB-ARBA"/>
</dbReference>
<evidence type="ECO:0000313" key="2">
    <source>
        <dbReference type="EMBL" id="OMH40631.1"/>
    </source>
</evidence>
<dbReference type="Gene3D" id="3.10.129.10">
    <property type="entry name" value="Hotdog Thioesterase"/>
    <property type="match status" value="1"/>
</dbReference>
<dbReference type="Pfam" id="PF03061">
    <property type="entry name" value="4HBT"/>
    <property type="match status" value="1"/>
</dbReference>
<dbReference type="RefSeq" id="WP_076712888.1">
    <property type="nucleotide sequence ID" value="NZ_MOEN01000012.1"/>
</dbReference>
<dbReference type="SUPFAM" id="SSF54637">
    <property type="entry name" value="Thioesterase/thiol ester dehydrase-isomerase"/>
    <property type="match status" value="1"/>
</dbReference>
<dbReference type="CDD" id="cd03443">
    <property type="entry name" value="PaaI_thioesterase"/>
    <property type="match status" value="1"/>
</dbReference>
<dbReference type="AlphaFoldDB" id="A0A1R1MLF2"/>
<keyword evidence="3" id="KW-1185">Reference proteome</keyword>
<dbReference type="EMBL" id="MOEN01000012">
    <property type="protein sequence ID" value="OMH40631.1"/>
    <property type="molecule type" value="Genomic_DNA"/>
</dbReference>
<accession>A0A1R1MLF2</accession>
<protein>
    <submittedName>
        <fullName evidence="2">Thioesterase</fullName>
    </submittedName>
</protein>
<dbReference type="Proteomes" id="UP000187408">
    <property type="component" value="Unassembled WGS sequence"/>
</dbReference>
<dbReference type="InterPro" id="IPR029069">
    <property type="entry name" value="HotDog_dom_sf"/>
</dbReference>
<feature type="domain" description="Thioesterase" evidence="1">
    <location>
        <begin position="51"/>
        <end position="122"/>
    </location>
</feature>
<dbReference type="InterPro" id="IPR052061">
    <property type="entry name" value="PTE-AB_protein"/>
</dbReference>
<dbReference type="OrthoDB" id="9792301at2"/>
<dbReference type="PANTHER" id="PTHR47260">
    <property type="entry name" value="UPF0644 PROTEIN PB2B4.06"/>
    <property type="match status" value="1"/>
</dbReference>
<evidence type="ECO:0000259" key="1">
    <source>
        <dbReference type="Pfam" id="PF03061"/>
    </source>
</evidence>
<organism evidence="2 3">
    <name type="scientific">Desulfurobacterium indicum</name>
    <dbReference type="NCBI Taxonomy" id="1914305"/>
    <lineage>
        <taxon>Bacteria</taxon>
        <taxon>Pseudomonadati</taxon>
        <taxon>Aquificota</taxon>
        <taxon>Aquificia</taxon>
        <taxon>Desulfurobacteriales</taxon>
        <taxon>Desulfurobacteriaceae</taxon>
        <taxon>Desulfurobacterium</taxon>
    </lineage>
</organism>
<reference evidence="2 3" key="1">
    <citation type="submission" date="2016-10" db="EMBL/GenBank/DDBJ databases">
        <title>Genome sequence of a sulfur-reducing bacterium Desulfurobacterium indicum K6013.</title>
        <authorList>
            <person name="Cao J."/>
            <person name="Shao Z."/>
            <person name="Alain K."/>
            <person name="Jebbar M."/>
        </authorList>
    </citation>
    <scope>NUCLEOTIDE SEQUENCE [LARGE SCALE GENOMIC DNA]</scope>
    <source>
        <strain evidence="2 3">K6013</strain>
    </source>
</reference>
<proteinExistence type="predicted"/>